<protein>
    <submittedName>
        <fullName evidence="2">Uncharacterized protein</fullName>
    </submittedName>
</protein>
<keyword evidence="3" id="KW-1185">Reference proteome</keyword>
<feature type="region of interest" description="Disordered" evidence="1">
    <location>
        <begin position="394"/>
        <end position="439"/>
    </location>
</feature>
<feature type="compositionally biased region" description="Basic and acidic residues" evidence="1">
    <location>
        <begin position="394"/>
        <end position="409"/>
    </location>
</feature>
<accession>A0A4Q2RN71</accession>
<reference evidence="2 3" key="1">
    <citation type="submission" date="2019-01" db="EMBL/GenBank/DDBJ databases">
        <title>Novel species of Nocardioides.</title>
        <authorList>
            <person name="Liu Q."/>
            <person name="Xin Y.-H."/>
        </authorList>
    </citation>
    <scope>NUCLEOTIDE SEQUENCE [LARGE SCALE GENOMIC DNA]</scope>
    <source>
        <strain evidence="2 3">HLT3-15</strain>
    </source>
</reference>
<dbReference type="AlphaFoldDB" id="A0A4Q2RN71"/>
<evidence type="ECO:0000256" key="1">
    <source>
        <dbReference type="SAM" id="MobiDB-lite"/>
    </source>
</evidence>
<organism evidence="2 3">
    <name type="scientific">Nocardioides glacieisoli</name>
    <dbReference type="NCBI Taxonomy" id="1168730"/>
    <lineage>
        <taxon>Bacteria</taxon>
        <taxon>Bacillati</taxon>
        <taxon>Actinomycetota</taxon>
        <taxon>Actinomycetes</taxon>
        <taxon>Propionibacteriales</taxon>
        <taxon>Nocardioidaceae</taxon>
        <taxon>Nocardioides</taxon>
    </lineage>
</organism>
<name>A0A4Q2RN71_9ACTN</name>
<dbReference type="RefSeq" id="WP_129478456.1">
    <property type="nucleotide sequence ID" value="NZ_SDWS01000009.1"/>
</dbReference>
<dbReference type="EMBL" id="SDWS01000009">
    <property type="protein sequence ID" value="RYB89055.1"/>
    <property type="molecule type" value="Genomic_DNA"/>
</dbReference>
<dbReference type="Proteomes" id="UP000291838">
    <property type="component" value="Unassembled WGS sequence"/>
</dbReference>
<proteinExistence type="predicted"/>
<feature type="region of interest" description="Disordered" evidence="1">
    <location>
        <begin position="736"/>
        <end position="770"/>
    </location>
</feature>
<evidence type="ECO:0000313" key="2">
    <source>
        <dbReference type="EMBL" id="RYB89055.1"/>
    </source>
</evidence>
<feature type="compositionally biased region" description="Polar residues" evidence="1">
    <location>
        <begin position="410"/>
        <end position="420"/>
    </location>
</feature>
<dbReference type="Pfam" id="PF20012">
    <property type="entry name" value="GAP1-N1"/>
    <property type="match status" value="1"/>
</dbReference>
<gene>
    <name evidence="2" type="ORF">EUA06_18310</name>
</gene>
<comment type="caution">
    <text evidence="2">The sequence shown here is derived from an EMBL/GenBank/DDBJ whole genome shotgun (WGS) entry which is preliminary data.</text>
</comment>
<feature type="compositionally biased region" description="Basic and acidic residues" evidence="1">
    <location>
        <begin position="738"/>
        <end position="752"/>
    </location>
</feature>
<feature type="region of interest" description="Disordered" evidence="1">
    <location>
        <begin position="1"/>
        <end position="24"/>
    </location>
</feature>
<dbReference type="OrthoDB" id="252376at2"/>
<evidence type="ECO:0000313" key="3">
    <source>
        <dbReference type="Proteomes" id="UP000291838"/>
    </source>
</evidence>
<sequence length="783" mass="85229">MNSLTPSRPDPHPASSGGGALPETNAEPLKVHQALFGYQDGHRLLSSSTTLKGDTLATLARLTDGTSAESYAGFDGYLSGYPLPNGQYALSRTWQAKETPRPGAVWTHVLLIDAAALGSMHSAHDVIKLLRRPHGKPDLASYRSVVQIRSSGRDEAFAVTGDWRPILSALYDSDIGTVWKTADHIGEVESDVLALWWWQWPALRRQFSFCLGGSGRRTITGRDFDLLVVPTTRRLSAVADFGAPATTVTAAGTLIDADLHNQMPSSFRAYLRFCGAETQRRSAAGLLSDIWMAAEDPDGIPAGIQRRVADRVRELFPAPSNMRRLKRTVIAPDVRLPARWGLSDSAALLIQTRFGDCVRASDIAIDDLLFAVRDDPRLLLQAARSEAIVGARSEHALDPGDLPDPHESNRSASRGDSSGPRSLVPGAERPEVVDGPNSKEVTAAQALPEYARDALGRFAQPTWLEEIVALGGYTVAHVLFAVNPSEREAWARAFWALGVDEITDASAAYTSILRSRAGPEPRSLGWLAAFAANPANGAAWLTRTHTSRRTRTAGLTDLVHELTLFSRERRLTWRAVVRDAALIREVVEMAPFAPDPMPSALLLIADPASPAMTDAGLRPWMSLESKNLNPIEAAHLLRVAHHLNEGEVQLASRAFAEAWEACAHSDWAVWEALGDYPAQLGFGQDWDRARRISRRFAQVLRQAASAPVSGQDVIPNALHVVGELSSRAATQLSGELTALKEESRPKPRHEPLPPRSPKNPKKRSKGPIEQARQIASDWLGFGG</sequence>